<keyword evidence="6" id="KW-0418">Kinase</keyword>
<keyword evidence="12" id="KW-1185">Reference proteome</keyword>
<feature type="transmembrane region" description="Helical" evidence="9">
    <location>
        <begin position="135"/>
        <end position="156"/>
    </location>
</feature>
<keyword evidence="8" id="KW-0902">Two-component regulatory system</keyword>
<feature type="transmembrane region" description="Helical" evidence="9">
    <location>
        <begin position="104"/>
        <end position="123"/>
    </location>
</feature>
<feature type="transmembrane region" description="Helical" evidence="9">
    <location>
        <begin position="275"/>
        <end position="296"/>
    </location>
</feature>
<dbReference type="InterPro" id="IPR011712">
    <property type="entry name" value="Sig_transdc_His_kin_sub3_dim/P"/>
</dbReference>
<feature type="transmembrane region" description="Helical" evidence="9">
    <location>
        <begin position="69"/>
        <end position="88"/>
    </location>
</feature>
<evidence type="ECO:0000256" key="3">
    <source>
        <dbReference type="ARBA" id="ARBA00022553"/>
    </source>
</evidence>
<organism evidence="11 12">
    <name type="scientific">Dactylosporangium maewongense</name>
    <dbReference type="NCBI Taxonomy" id="634393"/>
    <lineage>
        <taxon>Bacteria</taxon>
        <taxon>Bacillati</taxon>
        <taxon>Actinomycetota</taxon>
        <taxon>Actinomycetes</taxon>
        <taxon>Micromonosporales</taxon>
        <taxon>Micromonosporaceae</taxon>
        <taxon>Dactylosporangium</taxon>
    </lineage>
</organism>
<evidence type="ECO:0000256" key="2">
    <source>
        <dbReference type="ARBA" id="ARBA00012438"/>
    </source>
</evidence>
<sequence>MLRRPWSTSLLVAAVSVAAVVGLGSSGLLSPRWSRFVDDAAQLSAALAATLVCWLTARRHTGGQRWWRVWMGAATCGWMIGQFFWSWYRLVNGEVLPSPSLADAGYLTLPVFALLAVYTLAAERPAQGAAWRRRGSLVVVLDGLIVVGALFVLTWSTTLGAVVRAGAATTLEYSVAIAYPVTDLLLTIMIVLLVATTAAAPNRAQLVVLAAGLFALSLSDSVFAYAVTRGVGNMSPLANSGFVAGHALIAVAALTPVREMPHWPVRPRARWGHMMLPYVPVVGTGVLVIVQLARGVEMDGTEIVAETMVIVLLIIRQGVVLVESANLVASRTRLVLAADETRRRLERDLHDGVQQRLLSLGLEVRRVETTVPPELAELRQDLSAVVDGLNGAVDDVRELSRGVHPAILVQGGLRPALKGLARRCAVPVDLEMEVEGRQPEPIEVGAYYVVAEALTNAVKYARATVVHVVVCAQGGYLHVTVNDDGAGGADPKGGTGLIGLIDRVEALGGTLTVESPAGRGTRLQADFPLGEP</sequence>
<keyword evidence="9" id="KW-1133">Transmembrane helix</keyword>
<keyword evidence="9" id="KW-0812">Transmembrane</keyword>
<protein>
    <recommendedName>
        <fullName evidence="2">histidine kinase</fullName>
        <ecNumber evidence="2">2.7.13.3</ecNumber>
    </recommendedName>
</protein>
<proteinExistence type="predicted"/>
<accession>A0ABP4MPV6</accession>
<keyword evidence="7" id="KW-0067">ATP-binding</keyword>
<evidence type="ECO:0000256" key="8">
    <source>
        <dbReference type="ARBA" id="ARBA00023012"/>
    </source>
</evidence>
<dbReference type="Pfam" id="PF07730">
    <property type="entry name" value="HisKA_3"/>
    <property type="match status" value="1"/>
</dbReference>
<feature type="transmembrane region" description="Helical" evidence="9">
    <location>
        <begin position="40"/>
        <end position="57"/>
    </location>
</feature>
<dbReference type="PANTHER" id="PTHR24421:SF10">
    <property type="entry name" value="NITRATE_NITRITE SENSOR PROTEIN NARQ"/>
    <property type="match status" value="1"/>
</dbReference>
<comment type="catalytic activity">
    <reaction evidence="1">
        <text>ATP + protein L-histidine = ADP + protein N-phospho-L-histidine.</text>
        <dbReference type="EC" id="2.7.13.3"/>
    </reaction>
</comment>
<dbReference type="EMBL" id="BAAAQD010000020">
    <property type="protein sequence ID" value="GAA1548409.1"/>
    <property type="molecule type" value="Genomic_DNA"/>
</dbReference>
<evidence type="ECO:0000256" key="4">
    <source>
        <dbReference type="ARBA" id="ARBA00022679"/>
    </source>
</evidence>
<dbReference type="InterPro" id="IPR050482">
    <property type="entry name" value="Sensor_HK_TwoCompSys"/>
</dbReference>
<comment type="caution">
    <text evidence="11">The sequence shown here is derived from an EMBL/GenBank/DDBJ whole genome shotgun (WGS) entry which is preliminary data.</text>
</comment>
<keyword evidence="3" id="KW-0597">Phosphoprotein</keyword>
<evidence type="ECO:0000256" key="7">
    <source>
        <dbReference type="ARBA" id="ARBA00022840"/>
    </source>
</evidence>
<dbReference type="InterPro" id="IPR003594">
    <property type="entry name" value="HATPase_dom"/>
</dbReference>
<feature type="domain" description="Histidine kinase/HSP90-like ATPase" evidence="10">
    <location>
        <begin position="441"/>
        <end position="531"/>
    </location>
</feature>
<dbReference type="SUPFAM" id="SSF55874">
    <property type="entry name" value="ATPase domain of HSP90 chaperone/DNA topoisomerase II/histidine kinase"/>
    <property type="match status" value="1"/>
</dbReference>
<evidence type="ECO:0000256" key="6">
    <source>
        <dbReference type="ARBA" id="ARBA00022777"/>
    </source>
</evidence>
<dbReference type="InterPro" id="IPR036890">
    <property type="entry name" value="HATPase_C_sf"/>
</dbReference>
<feature type="transmembrane region" description="Helical" evidence="9">
    <location>
        <begin position="176"/>
        <end position="199"/>
    </location>
</feature>
<keyword evidence="4" id="KW-0808">Transferase</keyword>
<name>A0ABP4MPV6_9ACTN</name>
<evidence type="ECO:0000259" key="10">
    <source>
        <dbReference type="SMART" id="SM00387"/>
    </source>
</evidence>
<evidence type="ECO:0000256" key="9">
    <source>
        <dbReference type="SAM" id="Phobius"/>
    </source>
</evidence>
<evidence type="ECO:0000256" key="5">
    <source>
        <dbReference type="ARBA" id="ARBA00022741"/>
    </source>
</evidence>
<evidence type="ECO:0000313" key="11">
    <source>
        <dbReference type="EMBL" id="GAA1548409.1"/>
    </source>
</evidence>
<keyword evidence="9" id="KW-0472">Membrane</keyword>
<dbReference type="Gene3D" id="1.20.5.1930">
    <property type="match status" value="1"/>
</dbReference>
<dbReference type="Gene3D" id="3.30.565.10">
    <property type="entry name" value="Histidine kinase-like ATPase, C-terminal domain"/>
    <property type="match status" value="1"/>
</dbReference>
<dbReference type="SMART" id="SM00387">
    <property type="entry name" value="HATPase_c"/>
    <property type="match status" value="1"/>
</dbReference>
<dbReference type="PANTHER" id="PTHR24421">
    <property type="entry name" value="NITRATE/NITRITE SENSOR PROTEIN NARX-RELATED"/>
    <property type="match status" value="1"/>
</dbReference>
<dbReference type="Pfam" id="PF02518">
    <property type="entry name" value="HATPase_c"/>
    <property type="match status" value="1"/>
</dbReference>
<dbReference type="EC" id="2.7.13.3" evidence="2"/>
<keyword evidence="5" id="KW-0547">Nucleotide-binding</keyword>
<reference evidence="12" key="1">
    <citation type="journal article" date="2019" name="Int. J. Syst. Evol. Microbiol.">
        <title>The Global Catalogue of Microorganisms (GCM) 10K type strain sequencing project: providing services to taxonomists for standard genome sequencing and annotation.</title>
        <authorList>
            <consortium name="The Broad Institute Genomics Platform"/>
            <consortium name="The Broad Institute Genome Sequencing Center for Infectious Disease"/>
            <person name="Wu L."/>
            <person name="Ma J."/>
        </authorList>
    </citation>
    <scope>NUCLEOTIDE SEQUENCE [LARGE SCALE GENOMIC DNA]</scope>
    <source>
        <strain evidence="12">JCM 15933</strain>
    </source>
</reference>
<feature type="transmembrane region" description="Helical" evidence="9">
    <location>
        <begin position="234"/>
        <end position="254"/>
    </location>
</feature>
<evidence type="ECO:0000256" key="1">
    <source>
        <dbReference type="ARBA" id="ARBA00000085"/>
    </source>
</evidence>
<dbReference type="Proteomes" id="UP001501470">
    <property type="component" value="Unassembled WGS sequence"/>
</dbReference>
<evidence type="ECO:0000313" key="12">
    <source>
        <dbReference type="Proteomes" id="UP001501470"/>
    </source>
</evidence>
<gene>
    <name evidence="11" type="ORF">GCM10009827_080870</name>
</gene>
<dbReference type="CDD" id="cd16917">
    <property type="entry name" value="HATPase_UhpB-NarQ-NarX-like"/>
    <property type="match status" value="1"/>
</dbReference>
<feature type="transmembrane region" description="Helical" evidence="9">
    <location>
        <begin position="206"/>
        <end position="228"/>
    </location>
</feature>